<sequence>MLTIKNADKQDIFHIQSLSNSSFFENIDIQNMIENSMVAYEGSSPLAAAGYEAFGSVAILRFLIVHRDHQREYLGDGIVKALLNLADRRGIQLMLTDALDCAGFLKKVGFEELSEDQKGDIGVQQVIKNNLNPQHTLLAAKLPDFFLKACRFNKQL</sequence>
<dbReference type="EC" id="2.3.1.1" evidence="2"/>
<dbReference type="Gene3D" id="3.40.630.30">
    <property type="match status" value="1"/>
</dbReference>
<evidence type="ECO:0000259" key="1">
    <source>
        <dbReference type="PROSITE" id="PS51186"/>
    </source>
</evidence>
<dbReference type="InterPro" id="IPR016181">
    <property type="entry name" value="Acyl_CoA_acyltransferase"/>
</dbReference>
<gene>
    <name evidence="2" type="ORF">HNQ80_002773</name>
</gene>
<name>A0A841L2Q2_9FIRM</name>
<evidence type="ECO:0000313" key="2">
    <source>
        <dbReference type="EMBL" id="MBB6216669.1"/>
    </source>
</evidence>
<dbReference type="InterPro" id="IPR000182">
    <property type="entry name" value="GNAT_dom"/>
</dbReference>
<dbReference type="EMBL" id="JACHEN010000016">
    <property type="protein sequence ID" value="MBB6216669.1"/>
    <property type="molecule type" value="Genomic_DNA"/>
</dbReference>
<organism evidence="2 3">
    <name type="scientific">Anaerosolibacter carboniphilus</name>
    <dbReference type="NCBI Taxonomy" id="1417629"/>
    <lineage>
        <taxon>Bacteria</taxon>
        <taxon>Bacillati</taxon>
        <taxon>Bacillota</taxon>
        <taxon>Clostridia</taxon>
        <taxon>Peptostreptococcales</taxon>
        <taxon>Thermotaleaceae</taxon>
        <taxon>Anaerosolibacter</taxon>
    </lineage>
</organism>
<keyword evidence="3" id="KW-1185">Reference proteome</keyword>
<comment type="caution">
    <text evidence="2">The sequence shown here is derived from an EMBL/GenBank/DDBJ whole genome shotgun (WGS) entry which is preliminary data.</text>
</comment>
<evidence type="ECO:0000313" key="3">
    <source>
        <dbReference type="Proteomes" id="UP000579281"/>
    </source>
</evidence>
<dbReference type="GO" id="GO:0016747">
    <property type="term" value="F:acyltransferase activity, transferring groups other than amino-acyl groups"/>
    <property type="evidence" value="ECO:0007669"/>
    <property type="project" value="InterPro"/>
</dbReference>
<keyword evidence="2" id="KW-0012">Acyltransferase</keyword>
<keyword evidence="2" id="KW-0808">Transferase</keyword>
<reference evidence="2 3" key="1">
    <citation type="submission" date="2020-08" db="EMBL/GenBank/DDBJ databases">
        <title>Genomic Encyclopedia of Type Strains, Phase IV (KMG-IV): sequencing the most valuable type-strain genomes for metagenomic binning, comparative biology and taxonomic classification.</title>
        <authorList>
            <person name="Goeker M."/>
        </authorList>
    </citation>
    <scope>NUCLEOTIDE SEQUENCE [LARGE SCALE GENOMIC DNA]</scope>
    <source>
        <strain evidence="2 3">DSM 103526</strain>
    </source>
</reference>
<dbReference type="Proteomes" id="UP000579281">
    <property type="component" value="Unassembled WGS sequence"/>
</dbReference>
<dbReference type="RefSeq" id="WP_184311187.1">
    <property type="nucleotide sequence ID" value="NZ_JACHEN010000016.1"/>
</dbReference>
<dbReference type="PROSITE" id="PS51186">
    <property type="entry name" value="GNAT"/>
    <property type="match status" value="1"/>
</dbReference>
<protein>
    <submittedName>
        <fullName evidence="2">Amino-acid N-acetyltransferase</fullName>
        <ecNumber evidence="2">2.3.1.1</ecNumber>
    </submittedName>
</protein>
<accession>A0A841L2Q2</accession>
<dbReference type="AlphaFoldDB" id="A0A841L2Q2"/>
<proteinExistence type="predicted"/>
<dbReference type="SUPFAM" id="SSF55729">
    <property type="entry name" value="Acyl-CoA N-acyltransferases (Nat)"/>
    <property type="match status" value="1"/>
</dbReference>
<feature type="domain" description="N-acetyltransferase" evidence="1">
    <location>
        <begin position="2"/>
        <end position="143"/>
    </location>
</feature>